<evidence type="ECO:0000313" key="1">
    <source>
        <dbReference type="EMBL" id="GAH85722.1"/>
    </source>
</evidence>
<feature type="non-terminal residue" evidence="1">
    <location>
        <position position="45"/>
    </location>
</feature>
<dbReference type="AlphaFoldDB" id="X1IVH7"/>
<reference evidence="1" key="1">
    <citation type="journal article" date="2014" name="Front. Microbiol.">
        <title>High frequency of phylogenetically diverse reductive dehalogenase-homologous genes in deep subseafloor sedimentary metagenomes.</title>
        <authorList>
            <person name="Kawai M."/>
            <person name="Futagami T."/>
            <person name="Toyoda A."/>
            <person name="Takaki Y."/>
            <person name="Nishi S."/>
            <person name="Hori S."/>
            <person name="Arai W."/>
            <person name="Tsubouchi T."/>
            <person name="Morono Y."/>
            <person name="Uchiyama I."/>
            <person name="Ito T."/>
            <person name="Fujiyama A."/>
            <person name="Inagaki F."/>
            <person name="Takami H."/>
        </authorList>
    </citation>
    <scope>NUCLEOTIDE SEQUENCE</scope>
    <source>
        <strain evidence="1">Expedition CK06-06</strain>
    </source>
</reference>
<comment type="caution">
    <text evidence="1">The sequence shown here is derived from an EMBL/GenBank/DDBJ whole genome shotgun (WGS) entry which is preliminary data.</text>
</comment>
<organism evidence="1">
    <name type="scientific">marine sediment metagenome</name>
    <dbReference type="NCBI Taxonomy" id="412755"/>
    <lineage>
        <taxon>unclassified sequences</taxon>
        <taxon>metagenomes</taxon>
        <taxon>ecological metagenomes</taxon>
    </lineage>
</organism>
<gene>
    <name evidence="1" type="ORF">S03H2_58019</name>
</gene>
<accession>X1IVH7</accession>
<sequence length="45" mass="4895">MKLKYNIIIFLSSFLICVFLLIGAVGAGTDTGIREEINQFPGFSG</sequence>
<protein>
    <submittedName>
        <fullName evidence="1">Uncharacterized protein</fullName>
    </submittedName>
</protein>
<name>X1IVH7_9ZZZZ</name>
<dbReference type="EMBL" id="BARU01037212">
    <property type="protein sequence ID" value="GAH85722.1"/>
    <property type="molecule type" value="Genomic_DNA"/>
</dbReference>
<proteinExistence type="predicted"/>